<gene>
    <name evidence="2" type="ORF">QV13_10495</name>
</gene>
<dbReference type="EMBL" id="MDEO01000030">
    <property type="protein sequence ID" value="OCX20007.1"/>
    <property type="molecule type" value="Genomic_DNA"/>
</dbReference>
<dbReference type="Pfam" id="PF00078">
    <property type="entry name" value="RVT_1"/>
    <property type="match status" value="1"/>
</dbReference>
<dbReference type="Proteomes" id="UP000094412">
    <property type="component" value="Unassembled WGS sequence"/>
</dbReference>
<dbReference type="InterPro" id="IPR000477">
    <property type="entry name" value="RT_dom"/>
</dbReference>
<dbReference type="CDD" id="cd01646">
    <property type="entry name" value="RT_Bac_retron_I"/>
    <property type="match status" value="1"/>
</dbReference>
<dbReference type="InterPro" id="IPR043502">
    <property type="entry name" value="DNA/RNA_pol_sf"/>
</dbReference>
<comment type="caution">
    <text evidence="2">The sequence shown here is derived from an EMBL/GenBank/DDBJ whole genome shotgun (WGS) entry which is preliminary data.</text>
</comment>
<protein>
    <recommendedName>
        <fullName evidence="1">Reverse transcriptase domain-containing protein</fullName>
    </recommendedName>
</protein>
<dbReference type="PROSITE" id="PS50878">
    <property type="entry name" value="RT_POL"/>
    <property type="match status" value="1"/>
</dbReference>
<keyword evidence="3" id="KW-1185">Reference proteome</keyword>
<feature type="domain" description="Reverse transcriptase" evidence="1">
    <location>
        <begin position="1"/>
        <end position="315"/>
    </location>
</feature>
<dbReference type="InterPro" id="IPR043128">
    <property type="entry name" value="Rev_trsase/Diguanyl_cyclase"/>
</dbReference>
<proteinExistence type="predicted"/>
<evidence type="ECO:0000313" key="3">
    <source>
        <dbReference type="Proteomes" id="UP000094412"/>
    </source>
</evidence>
<sequence>MGSTLEFYNEDFGRTLFPLNTNKFLINNGESLVKDYINKCLDKDNNHYSFISQIRVYGAKPENHLRRTVKLDAISEYYIYDIIFRNKNLFRKPHIISRSHYGYRFQEGAPISPTSAYKAFKGAISEYTSEYEYSMSFDVASYFNNIYHHDLVSWFSELGASDADAEGLGQMLRQIKSGISVDCLPQGLYPTKMIGNDFIRFVDNYHGLRSKKIVRFMDDFYLFSDRAEDLDDDFQAIQRLLGDKNLSVNPLKTHKGNATLLKMENEIDEVKQKLLERRRILITQGYDESGNEILKEHLFKSPLSEKEMDYINTILENQTIEEEDAELILTIMRENSGKVEKRLPYILERFPHLTKSVYNFCASVKDKELLSETILSVLKPKRRLMEFQLFWISSILEDFLMQTKNTAELIDKLFNHTSATSISKAKILEIPDTRFGLPELRNDYLVSGQSDWLAWSSAVGSRGLKKISRNHRLKYFGNSSSMNHLVAEIVLNA</sequence>
<dbReference type="SUPFAM" id="SSF56672">
    <property type="entry name" value="DNA/RNA polymerases"/>
    <property type="match status" value="1"/>
</dbReference>
<accession>A0A1C2DZ21</accession>
<dbReference type="STRING" id="1566387.QV13_10495"/>
<dbReference type="NCBIfam" id="NF041750">
    <property type="entry name" value="Drt5"/>
    <property type="match status" value="1"/>
</dbReference>
<dbReference type="Gene3D" id="3.30.70.270">
    <property type="match status" value="1"/>
</dbReference>
<name>A0A1C2DZ21_9HYPH</name>
<organism evidence="2 3">
    <name type="scientific">Mesorhizobium hungaricum</name>
    <dbReference type="NCBI Taxonomy" id="1566387"/>
    <lineage>
        <taxon>Bacteria</taxon>
        <taxon>Pseudomonadati</taxon>
        <taxon>Pseudomonadota</taxon>
        <taxon>Alphaproteobacteria</taxon>
        <taxon>Hyphomicrobiales</taxon>
        <taxon>Phyllobacteriaceae</taxon>
        <taxon>Mesorhizobium</taxon>
    </lineage>
</organism>
<evidence type="ECO:0000313" key="2">
    <source>
        <dbReference type="EMBL" id="OCX20007.1"/>
    </source>
</evidence>
<dbReference type="AlphaFoldDB" id="A0A1C2DZ21"/>
<evidence type="ECO:0000259" key="1">
    <source>
        <dbReference type="PROSITE" id="PS50878"/>
    </source>
</evidence>
<reference evidence="2 3" key="1">
    <citation type="submission" date="2016-08" db="EMBL/GenBank/DDBJ databases">
        <title>Whole genome sequence of Mesorhizobium sp. strain UASWS1009 isolated from industrial sewage.</title>
        <authorList>
            <person name="Crovadore J."/>
            <person name="Calmin G."/>
            <person name="Chablais R."/>
            <person name="Cochard B."/>
            <person name="Lefort F."/>
        </authorList>
    </citation>
    <scope>NUCLEOTIDE SEQUENCE [LARGE SCALE GENOMIC DNA]</scope>
    <source>
        <strain evidence="2 3">UASWS1009</strain>
    </source>
</reference>